<evidence type="ECO:0000313" key="2">
    <source>
        <dbReference type="Proteomes" id="UP001196413"/>
    </source>
</evidence>
<accession>A0AAD5LW92</accession>
<gene>
    <name evidence="1" type="ORF">KIN20_002756</name>
</gene>
<keyword evidence="2" id="KW-1185">Reference proteome</keyword>
<evidence type="ECO:0000313" key="1">
    <source>
        <dbReference type="EMBL" id="KAJ1347640.1"/>
    </source>
</evidence>
<reference evidence="1" key="1">
    <citation type="submission" date="2021-06" db="EMBL/GenBank/DDBJ databases">
        <title>Parelaphostrongylus tenuis whole genome reference sequence.</title>
        <authorList>
            <person name="Garwood T.J."/>
            <person name="Larsen P.A."/>
            <person name="Fountain-Jones N.M."/>
            <person name="Garbe J.R."/>
            <person name="Macchietto M.G."/>
            <person name="Kania S.A."/>
            <person name="Gerhold R.W."/>
            <person name="Richards J.E."/>
            <person name="Wolf T.M."/>
        </authorList>
    </citation>
    <scope>NUCLEOTIDE SEQUENCE</scope>
    <source>
        <strain evidence="1">MNPRO001-30</strain>
        <tissue evidence="1">Meninges</tissue>
    </source>
</reference>
<comment type="caution">
    <text evidence="1">The sequence shown here is derived from an EMBL/GenBank/DDBJ whole genome shotgun (WGS) entry which is preliminary data.</text>
</comment>
<protein>
    <submittedName>
        <fullName evidence="1">Uncharacterized protein</fullName>
    </submittedName>
</protein>
<proteinExistence type="predicted"/>
<sequence length="101" mass="11754">MEGRREAESTPSEQFLKILRLFLDFANRFHNITFIYDPFLKMLHGASSLNGKWIFNGKTLREVAFAFNNDRYHAYGTTTFPKDEISEALMAVLDEQASCRR</sequence>
<dbReference type="AlphaFoldDB" id="A0AAD5LW92"/>
<dbReference type="Proteomes" id="UP001196413">
    <property type="component" value="Unassembled WGS sequence"/>
</dbReference>
<dbReference type="EMBL" id="JAHQIW010000362">
    <property type="protein sequence ID" value="KAJ1347640.1"/>
    <property type="molecule type" value="Genomic_DNA"/>
</dbReference>
<organism evidence="1 2">
    <name type="scientific">Parelaphostrongylus tenuis</name>
    <name type="common">Meningeal worm</name>
    <dbReference type="NCBI Taxonomy" id="148309"/>
    <lineage>
        <taxon>Eukaryota</taxon>
        <taxon>Metazoa</taxon>
        <taxon>Ecdysozoa</taxon>
        <taxon>Nematoda</taxon>
        <taxon>Chromadorea</taxon>
        <taxon>Rhabditida</taxon>
        <taxon>Rhabditina</taxon>
        <taxon>Rhabditomorpha</taxon>
        <taxon>Strongyloidea</taxon>
        <taxon>Metastrongylidae</taxon>
        <taxon>Parelaphostrongylus</taxon>
    </lineage>
</organism>
<name>A0AAD5LW92_PARTN</name>